<reference evidence="3 4" key="1">
    <citation type="journal article" date="2020" name="Microb. Ecol.">
        <title>Ecogenomics of the Marine Benthic Filamentous Cyanobacterium Adonisia.</title>
        <authorList>
            <person name="Walter J.M."/>
            <person name="Coutinho F.H."/>
            <person name="Leomil L."/>
            <person name="Hargreaves P.I."/>
            <person name="Campeao M.E."/>
            <person name="Vieira V.V."/>
            <person name="Silva B.S."/>
            <person name="Fistarol G.O."/>
            <person name="Salomon P.S."/>
            <person name="Sawabe T."/>
            <person name="Mino S."/>
            <person name="Hosokawa M."/>
            <person name="Miyashita H."/>
            <person name="Maruyama F."/>
            <person name="van Verk M.C."/>
            <person name="Dutilh B.E."/>
            <person name="Thompson C.C."/>
            <person name="Thompson F.L."/>
        </authorList>
    </citation>
    <scope>NUCLEOTIDE SEQUENCE [LARGE SCALE GENOMIC DNA]</scope>
    <source>
        <strain evidence="3 4">CCMR0081</strain>
    </source>
</reference>
<evidence type="ECO:0000256" key="1">
    <source>
        <dbReference type="SAM" id="MobiDB-lite"/>
    </source>
</evidence>
<dbReference type="GO" id="GO:1990275">
    <property type="term" value="F:preribosome binding"/>
    <property type="evidence" value="ECO:0007669"/>
    <property type="project" value="TreeGrafter"/>
</dbReference>
<dbReference type="GO" id="GO:0042254">
    <property type="term" value="P:ribosome biogenesis"/>
    <property type="evidence" value="ECO:0007669"/>
    <property type="project" value="TreeGrafter"/>
</dbReference>
<keyword evidence="3" id="KW-0547">Nucleotide-binding</keyword>
<sequence>MLYSSGSRSVNLTYLILEALRMSPASIPYYVSQFLAESFPEKEILEGDSYYFDLRKYAEEGLCTTQVISTVDLPPGYAASAREAVVHNHVMTLWDAKNQKLRYEQKNFCFEVQWQEHILMVLQLSWPQGYFDDCRYYWILSDTQVVADNFFADVCKWNSQVREEVLVFEGGFWQKNRDLYASIKSATLENLVLAGTLKEDIYKDAQRFFESQAMYAEYNVPWKRGLLFIGPPGNGKTHMVKALVNSLGYPCLYIKSFKTRQSSDTDNMRLAFNRVREAAPCIVVIEDLDALVDDENRSFFLNELDGFALNDGVLMIASTNHPERLDIAILERPSRFDRKYHFEAPGMDDRVAYLQLWNQKLKSEMQLSLDEIDAIATTSENFSYAYLKELLLSASMVWVQQRTPGTMASIMVEQLKKLKTQMQSQSSESKGQDEHPTSDMNGAASDKVTSDSATAET</sequence>
<dbReference type="Proteomes" id="UP000481033">
    <property type="component" value="Unassembled WGS sequence"/>
</dbReference>
<dbReference type="GO" id="GO:0005524">
    <property type="term" value="F:ATP binding"/>
    <property type="evidence" value="ECO:0007669"/>
    <property type="project" value="UniProtKB-KW"/>
</dbReference>
<dbReference type="AlphaFoldDB" id="A0A6M0RXX7"/>
<protein>
    <submittedName>
        <fullName evidence="3">ATP-binding protein</fullName>
    </submittedName>
</protein>
<evidence type="ECO:0000313" key="4">
    <source>
        <dbReference type="Proteomes" id="UP000481033"/>
    </source>
</evidence>
<dbReference type="CDD" id="cd19481">
    <property type="entry name" value="RecA-like_protease"/>
    <property type="match status" value="1"/>
</dbReference>
<feature type="domain" description="AAA+ ATPase" evidence="2">
    <location>
        <begin position="222"/>
        <end position="346"/>
    </location>
</feature>
<comment type="caution">
    <text evidence="3">The sequence shown here is derived from an EMBL/GenBank/DDBJ whole genome shotgun (WGS) entry which is preliminary data.</text>
</comment>
<dbReference type="InterPro" id="IPR027417">
    <property type="entry name" value="P-loop_NTPase"/>
</dbReference>
<accession>A0A6M0RXX7</accession>
<dbReference type="GO" id="GO:0016887">
    <property type="term" value="F:ATP hydrolysis activity"/>
    <property type="evidence" value="ECO:0007669"/>
    <property type="project" value="InterPro"/>
</dbReference>
<dbReference type="EMBL" id="QXHD01000004">
    <property type="protein sequence ID" value="NEZ60572.1"/>
    <property type="molecule type" value="Genomic_DNA"/>
</dbReference>
<name>A0A6M0RXX7_9CYAN</name>
<dbReference type="InterPro" id="IPR050168">
    <property type="entry name" value="AAA_ATPase_domain"/>
</dbReference>
<dbReference type="Gene3D" id="1.10.8.60">
    <property type="match status" value="1"/>
</dbReference>
<dbReference type="SUPFAM" id="SSF52540">
    <property type="entry name" value="P-loop containing nucleoside triphosphate hydrolases"/>
    <property type="match status" value="1"/>
</dbReference>
<dbReference type="GO" id="GO:0003723">
    <property type="term" value="F:RNA binding"/>
    <property type="evidence" value="ECO:0007669"/>
    <property type="project" value="TreeGrafter"/>
</dbReference>
<dbReference type="Pfam" id="PF00004">
    <property type="entry name" value="AAA"/>
    <property type="match status" value="1"/>
</dbReference>
<dbReference type="Gene3D" id="3.40.50.300">
    <property type="entry name" value="P-loop containing nucleotide triphosphate hydrolases"/>
    <property type="match status" value="1"/>
</dbReference>
<organism evidence="3 4">
    <name type="scientific">Adonisia turfae CCMR0081</name>
    <dbReference type="NCBI Taxonomy" id="2292702"/>
    <lineage>
        <taxon>Bacteria</taxon>
        <taxon>Bacillati</taxon>
        <taxon>Cyanobacteriota</taxon>
        <taxon>Adonisia</taxon>
        <taxon>Adonisia turfae</taxon>
    </lineage>
</organism>
<gene>
    <name evidence="3" type="ORF">DXZ20_34020</name>
</gene>
<dbReference type="SMART" id="SM00382">
    <property type="entry name" value="AAA"/>
    <property type="match status" value="1"/>
</dbReference>
<keyword evidence="4" id="KW-1185">Reference proteome</keyword>
<dbReference type="InterPro" id="IPR003593">
    <property type="entry name" value="AAA+_ATPase"/>
</dbReference>
<feature type="region of interest" description="Disordered" evidence="1">
    <location>
        <begin position="419"/>
        <end position="457"/>
    </location>
</feature>
<dbReference type="InterPro" id="IPR003959">
    <property type="entry name" value="ATPase_AAA_core"/>
</dbReference>
<evidence type="ECO:0000313" key="3">
    <source>
        <dbReference type="EMBL" id="NEZ60572.1"/>
    </source>
</evidence>
<keyword evidence="3" id="KW-0067">ATP-binding</keyword>
<proteinExistence type="predicted"/>
<dbReference type="PANTHER" id="PTHR23077:SF132">
    <property type="entry name" value="ATP-DEPENDENT ZN PROTEASE"/>
    <property type="match status" value="1"/>
</dbReference>
<feature type="compositionally biased region" description="Polar residues" evidence="1">
    <location>
        <begin position="420"/>
        <end position="429"/>
    </location>
</feature>
<dbReference type="PANTHER" id="PTHR23077">
    <property type="entry name" value="AAA-FAMILY ATPASE"/>
    <property type="match status" value="1"/>
</dbReference>
<evidence type="ECO:0000259" key="2">
    <source>
        <dbReference type="SMART" id="SM00382"/>
    </source>
</evidence>